<dbReference type="OrthoDB" id="9800034at2"/>
<dbReference type="Pfam" id="PF06803">
    <property type="entry name" value="DUF1232"/>
    <property type="match status" value="1"/>
</dbReference>
<evidence type="ECO:0000313" key="7">
    <source>
        <dbReference type="EMBL" id="PZF73456.1"/>
    </source>
</evidence>
<sequence>MMSRTTTSSDRSSRNMRHAFGLFQNRKTMWQMIRETLSGRYRMSVITTIIVVMAIIYILFPFDFIPDYIPVLGWIDDGFIFFLLLKVLNKETQRYIRHKAAERRKIADG</sequence>
<dbReference type="RefSeq" id="WP_110998375.1">
    <property type="nucleotide sequence ID" value="NZ_QKTW01000012.1"/>
</dbReference>
<feature type="transmembrane region" description="Helical" evidence="5">
    <location>
        <begin position="41"/>
        <end position="62"/>
    </location>
</feature>
<name>A0A2W2BJ33_9BACT</name>
<proteinExistence type="predicted"/>
<gene>
    <name evidence="7" type="ORF">DN068_07940</name>
</gene>
<evidence type="ECO:0000256" key="2">
    <source>
        <dbReference type="ARBA" id="ARBA00022692"/>
    </source>
</evidence>
<evidence type="ECO:0000256" key="1">
    <source>
        <dbReference type="ARBA" id="ARBA00004127"/>
    </source>
</evidence>
<evidence type="ECO:0000259" key="6">
    <source>
        <dbReference type="Pfam" id="PF06803"/>
    </source>
</evidence>
<keyword evidence="3 5" id="KW-1133">Transmembrane helix</keyword>
<protein>
    <recommendedName>
        <fullName evidence="6">DUF1232 domain-containing protein</fullName>
    </recommendedName>
</protein>
<evidence type="ECO:0000256" key="5">
    <source>
        <dbReference type="SAM" id="Phobius"/>
    </source>
</evidence>
<dbReference type="GO" id="GO:0012505">
    <property type="term" value="C:endomembrane system"/>
    <property type="evidence" value="ECO:0007669"/>
    <property type="project" value="UniProtKB-SubCell"/>
</dbReference>
<keyword evidence="2 5" id="KW-0812">Transmembrane</keyword>
<comment type="caution">
    <text evidence="7">The sequence shown here is derived from an EMBL/GenBank/DDBJ whole genome shotgun (WGS) entry which is preliminary data.</text>
</comment>
<organism evidence="7 8">
    <name type="scientific">Taibaiella soli</name>
    <dbReference type="NCBI Taxonomy" id="1649169"/>
    <lineage>
        <taxon>Bacteria</taxon>
        <taxon>Pseudomonadati</taxon>
        <taxon>Bacteroidota</taxon>
        <taxon>Chitinophagia</taxon>
        <taxon>Chitinophagales</taxon>
        <taxon>Chitinophagaceae</taxon>
        <taxon>Taibaiella</taxon>
    </lineage>
</organism>
<keyword evidence="8" id="KW-1185">Reference proteome</keyword>
<keyword evidence="4 5" id="KW-0472">Membrane</keyword>
<dbReference type="InterPro" id="IPR010652">
    <property type="entry name" value="DUF1232"/>
</dbReference>
<accession>A0A2W2BJ33</accession>
<evidence type="ECO:0000256" key="3">
    <source>
        <dbReference type="ARBA" id="ARBA00022989"/>
    </source>
</evidence>
<dbReference type="Proteomes" id="UP000248745">
    <property type="component" value="Unassembled WGS sequence"/>
</dbReference>
<dbReference type="AlphaFoldDB" id="A0A2W2BJ33"/>
<feature type="domain" description="DUF1232" evidence="6">
    <location>
        <begin position="49"/>
        <end position="83"/>
    </location>
</feature>
<reference evidence="7 8" key="1">
    <citation type="submission" date="2018-06" db="EMBL/GenBank/DDBJ databases">
        <title>Mucibacter soli gen. nov., sp. nov., a new member of the family Chitinophagaceae producing mucin.</title>
        <authorList>
            <person name="Kim M.-K."/>
            <person name="Park S."/>
            <person name="Kim T.-S."/>
            <person name="Joung Y."/>
            <person name="Han J.-H."/>
            <person name="Kim S.B."/>
        </authorList>
    </citation>
    <scope>NUCLEOTIDE SEQUENCE [LARGE SCALE GENOMIC DNA]</scope>
    <source>
        <strain evidence="7 8">R1-15</strain>
    </source>
</reference>
<feature type="transmembrane region" description="Helical" evidence="5">
    <location>
        <begin position="68"/>
        <end position="88"/>
    </location>
</feature>
<evidence type="ECO:0000256" key="4">
    <source>
        <dbReference type="ARBA" id="ARBA00023136"/>
    </source>
</evidence>
<dbReference type="EMBL" id="QKTW01000012">
    <property type="protein sequence ID" value="PZF73456.1"/>
    <property type="molecule type" value="Genomic_DNA"/>
</dbReference>
<comment type="subcellular location">
    <subcellularLocation>
        <location evidence="1">Endomembrane system</location>
        <topology evidence="1">Multi-pass membrane protein</topology>
    </subcellularLocation>
</comment>
<evidence type="ECO:0000313" key="8">
    <source>
        <dbReference type="Proteomes" id="UP000248745"/>
    </source>
</evidence>